<sequence length="62" mass="7079">MELDADGGGIRASAAAYRGNEAHEWSRRAYRSQSKERMGRLSDNENNWRLKKRDGDSDDALH</sequence>
<feature type="compositionally biased region" description="Basic and acidic residues" evidence="1">
    <location>
        <begin position="20"/>
        <end position="62"/>
    </location>
</feature>
<organism evidence="2 3">
    <name type="scientific">Aureobasidium pullulans</name>
    <name type="common">Black yeast</name>
    <name type="synonym">Pullularia pullulans</name>
    <dbReference type="NCBI Taxonomy" id="5580"/>
    <lineage>
        <taxon>Eukaryota</taxon>
        <taxon>Fungi</taxon>
        <taxon>Dikarya</taxon>
        <taxon>Ascomycota</taxon>
        <taxon>Pezizomycotina</taxon>
        <taxon>Dothideomycetes</taxon>
        <taxon>Dothideomycetidae</taxon>
        <taxon>Dothideales</taxon>
        <taxon>Saccotheciaceae</taxon>
        <taxon>Aureobasidium</taxon>
    </lineage>
</organism>
<gene>
    <name evidence="2" type="ORF">QM012_002519</name>
</gene>
<dbReference type="Proteomes" id="UP001341245">
    <property type="component" value="Unassembled WGS sequence"/>
</dbReference>
<feature type="compositionally biased region" description="Gly residues" evidence="1">
    <location>
        <begin position="1"/>
        <end position="10"/>
    </location>
</feature>
<evidence type="ECO:0000313" key="3">
    <source>
        <dbReference type="Proteomes" id="UP001341245"/>
    </source>
</evidence>
<name>A0ABR0TC57_AURPU</name>
<evidence type="ECO:0000256" key="1">
    <source>
        <dbReference type="SAM" id="MobiDB-lite"/>
    </source>
</evidence>
<proteinExistence type="predicted"/>
<comment type="caution">
    <text evidence="2">The sequence shown here is derived from an EMBL/GenBank/DDBJ whole genome shotgun (WGS) entry which is preliminary data.</text>
</comment>
<dbReference type="EMBL" id="JASGXD010000013">
    <property type="protein sequence ID" value="KAK6002029.1"/>
    <property type="molecule type" value="Genomic_DNA"/>
</dbReference>
<keyword evidence="3" id="KW-1185">Reference proteome</keyword>
<protein>
    <submittedName>
        <fullName evidence="2">Uncharacterized protein</fullName>
    </submittedName>
</protein>
<evidence type="ECO:0000313" key="2">
    <source>
        <dbReference type="EMBL" id="KAK6002029.1"/>
    </source>
</evidence>
<reference evidence="2 3" key="1">
    <citation type="submission" date="2023-11" db="EMBL/GenBank/DDBJ databases">
        <title>Draft genome sequence and annotation of the polyextremotolerant black yeast-like fungus Aureobasidium pullulans NRRL 62042.</title>
        <authorList>
            <person name="Dielentheis-Frenken M.R.E."/>
            <person name="Wibberg D."/>
            <person name="Blank L.M."/>
            <person name="Tiso T."/>
        </authorList>
    </citation>
    <scope>NUCLEOTIDE SEQUENCE [LARGE SCALE GENOMIC DNA]</scope>
    <source>
        <strain evidence="2 3">NRRL 62042</strain>
    </source>
</reference>
<feature type="region of interest" description="Disordered" evidence="1">
    <location>
        <begin position="1"/>
        <end position="62"/>
    </location>
</feature>
<accession>A0ABR0TC57</accession>